<evidence type="ECO:0000313" key="4">
    <source>
        <dbReference type="Proteomes" id="UP000623067"/>
    </source>
</evidence>
<feature type="region of interest" description="Disordered" evidence="1">
    <location>
        <begin position="72"/>
        <end position="99"/>
    </location>
</feature>
<evidence type="ECO:0008006" key="5">
    <source>
        <dbReference type="Google" id="ProtNLM"/>
    </source>
</evidence>
<gene>
    <name evidence="3" type="ORF">GCM10011380_09010</name>
</gene>
<dbReference type="RefSeq" id="WP_188657492.1">
    <property type="nucleotide sequence ID" value="NZ_BMIH01000001.1"/>
</dbReference>
<feature type="signal peptide" evidence="2">
    <location>
        <begin position="1"/>
        <end position="22"/>
    </location>
</feature>
<feature type="compositionally biased region" description="Pro residues" evidence="1">
    <location>
        <begin position="74"/>
        <end position="92"/>
    </location>
</feature>
<dbReference type="Proteomes" id="UP000623067">
    <property type="component" value="Unassembled WGS sequence"/>
</dbReference>
<comment type="caution">
    <text evidence="3">The sequence shown here is derived from an EMBL/GenBank/DDBJ whole genome shotgun (WGS) entry which is preliminary data.</text>
</comment>
<feature type="chain" id="PRO_5038008959" description="Cellulose-binding protein" evidence="2">
    <location>
        <begin position="23"/>
        <end position="662"/>
    </location>
</feature>
<dbReference type="PROSITE" id="PS51257">
    <property type="entry name" value="PROKAR_LIPOPROTEIN"/>
    <property type="match status" value="1"/>
</dbReference>
<keyword evidence="4" id="KW-1185">Reference proteome</keyword>
<evidence type="ECO:0000256" key="2">
    <source>
        <dbReference type="SAM" id="SignalP"/>
    </source>
</evidence>
<evidence type="ECO:0000313" key="3">
    <source>
        <dbReference type="EMBL" id="GGB21616.1"/>
    </source>
</evidence>
<accession>A0A916WPZ1</accession>
<proteinExistence type="predicted"/>
<dbReference type="EMBL" id="BMIH01000001">
    <property type="protein sequence ID" value="GGB21616.1"/>
    <property type="molecule type" value="Genomic_DNA"/>
</dbReference>
<reference evidence="3" key="1">
    <citation type="journal article" date="2014" name="Int. J. Syst. Evol. Microbiol.">
        <title>Complete genome sequence of Corynebacterium casei LMG S-19264T (=DSM 44701T), isolated from a smear-ripened cheese.</title>
        <authorList>
            <consortium name="US DOE Joint Genome Institute (JGI-PGF)"/>
            <person name="Walter F."/>
            <person name="Albersmeier A."/>
            <person name="Kalinowski J."/>
            <person name="Ruckert C."/>
        </authorList>
    </citation>
    <scope>NUCLEOTIDE SEQUENCE</scope>
    <source>
        <strain evidence="3">CGMCC 1.15330</strain>
    </source>
</reference>
<protein>
    <recommendedName>
        <fullName evidence="5">Cellulose-binding protein</fullName>
    </recommendedName>
</protein>
<sequence length="662" mass="69680">MRIYLAALATFLSLGLASPGSAQTVSGCGTVAIPKADRTSRTKLTAGAACFDKAASVATGAAEARRAAIAALPTPTPSPSPTPIPASAPSPAPAEQSWKDCAGEGEACTFIGQARVRFGANGKFVTKVFNSGTQCGNQVFGDPAPGAAKRCSWQPTDGSEPVTADTPKALIPAGARAWPVVAKPTTMRGLLGINIAGPGAWFSGDQTYVNLLRGAEWRVRGWEYAARSDLGTDGIPKPELVAALQPLAIIKPALGSQTRDVAAFCTWKGKGTVTIEGAVHTGLRYSDHRADLIFVANRDMSKMTWLKIGASDPADPIRDLDCRAAADAGITDLFLPDVVAYYGNFGTLRMLDASGVNGSGKWRWESRTLPGDLTLGGDGGMPLEHQVALAAAAGADAWYNLSWNADEEFQRRMAQLIHDATPADRHVYIELSNETWNFSFPVAGQAMTDGAALNLSGDGDAFKSGLLLYAQRVAALMRIWTPIFADRPGQLVRVAATQQDNPWTAGVVVGESGLGRSGLIDALAVAPYFGAAVPAANPGVTSLDTLFPLLRADMTRILSTSQAQNRAIAKQYGLRLISYEGGQHVVSDNVDVVAGLNRDPRMAALYGQYIPEAIASNDADLLVLFSATGSISKWGAWGIREYAGQPRADAPKLDAVLTVLGR</sequence>
<dbReference type="AlphaFoldDB" id="A0A916WPZ1"/>
<organism evidence="3 4">
    <name type="scientific">Sphingomonas metalli</name>
    <dbReference type="NCBI Taxonomy" id="1779358"/>
    <lineage>
        <taxon>Bacteria</taxon>
        <taxon>Pseudomonadati</taxon>
        <taxon>Pseudomonadota</taxon>
        <taxon>Alphaproteobacteria</taxon>
        <taxon>Sphingomonadales</taxon>
        <taxon>Sphingomonadaceae</taxon>
        <taxon>Sphingomonas</taxon>
    </lineage>
</organism>
<reference evidence="3" key="2">
    <citation type="submission" date="2020-09" db="EMBL/GenBank/DDBJ databases">
        <authorList>
            <person name="Sun Q."/>
            <person name="Zhou Y."/>
        </authorList>
    </citation>
    <scope>NUCLEOTIDE SEQUENCE</scope>
    <source>
        <strain evidence="3">CGMCC 1.15330</strain>
    </source>
</reference>
<keyword evidence="2" id="KW-0732">Signal</keyword>
<evidence type="ECO:0000256" key="1">
    <source>
        <dbReference type="SAM" id="MobiDB-lite"/>
    </source>
</evidence>
<name>A0A916WPZ1_9SPHN</name>